<dbReference type="AlphaFoldDB" id="B8KY54"/>
<dbReference type="CDD" id="cd06150">
    <property type="entry name" value="YjgF_YER057c_UK114_like_2"/>
    <property type="match status" value="1"/>
</dbReference>
<dbReference type="InterPro" id="IPR035709">
    <property type="entry name" value="YoaB-like"/>
</dbReference>
<dbReference type="OrthoDB" id="6899345at2"/>
<evidence type="ECO:0000313" key="1">
    <source>
        <dbReference type="EMBL" id="EED35620.1"/>
    </source>
</evidence>
<sequence length="130" mass="14770">MALPDEDIQHIESADLVSTGVIYDGVLYFSGLTDESTDNHNHDAYEQTRIILDNVDRYLKLYGSNRRRLLQVQIWLADMSDFNTMNRAWVEWLGNSPRPARACVQAGLAGPQYRVEVMVTAAIEQDHCTP</sequence>
<name>B8KY54_9GAMM</name>
<dbReference type="InterPro" id="IPR035959">
    <property type="entry name" value="RutC-like_sf"/>
</dbReference>
<dbReference type="STRING" id="565045.NOR51B_1566"/>
<dbReference type="eggNOG" id="COG0251">
    <property type="taxonomic scope" value="Bacteria"/>
</dbReference>
<accession>B8KY54</accession>
<evidence type="ECO:0000313" key="2">
    <source>
        <dbReference type="Proteomes" id="UP000004699"/>
    </source>
</evidence>
<protein>
    <submittedName>
        <fullName evidence="1">Uncharacterized protein</fullName>
    </submittedName>
</protein>
<dbReference type="PANTHER" id="PTHR47328:SF1">
    <property type="entry name" value="RUTC FAMILY PROTEIN YOAB"/>
    <property type="match status" value="1"/>
</dbReference>
<dbReference type="PANTHER" id="PTHR47328">
    <property type="match status" value="1"/>
</dbReference>
<dbReference type="Proteomes" id="UP000004699">
    <property type="component" value="Unassembled WGS sequence"/>
</dbReference>
<dbReference type="EMBL" id="DS999411">
    <property type="protein sequence ID" value="EED35620.1"/>
    <property type="molecule type" value="Genomic_DNA"/>
</dbReference>
<dbReference type="RefSeq" id="WP_009020366.1">
    <property type="nucleotide sequence ID" value="NZ_DS999411.1"/>
</dbReference>
<proteinExistence type="predicted"/>
<keyword evidence="2" id="KW-1185">Reference proteome</keyword>
<organism evidence="1 2">
    <name type="scientific">Luminiphilus syltensis NOR5-1B</name>
    <dbReference type="NCBI Taxonomy" id="565045"/>
    <lineage>
        <taxon>Bacteria</taxon>
        <taxon>Pseudomonadati</taxon>
        <taxon>Pseudomonadota</taxon>
        <taxon>Gammaproteobacteria</taxon>
        <taxon>Cellvibrionales</taxon>
        <taxon>Halieaceae</taxon>
        <taxon>Luminiphilus</taxon>
    </lineage>
</organism>
<gene>
    <name evidence="1" type="ORF">NOR51B_1566</name>
</gene>
<dbReference type="Pfam" id="PF01042">
    <property type="entry name" value="Ribonuc_L-PSP"/>
    <property type="match status" value="1"/>
</dbReference>
<dbReference type="SUPFAM" id="SSF55298">
    <property type="entry name" value="YjgF-like"/>
    <property type="match status" value="1"/>
</dbReference>
<dbReference type="HOGENOM" id="CLU_100715_6_1_6"/>
<reference evidence="2" key="1">
    <citation type="journal article" date="2013" name="BMC Microbiol.">
        <title>Taxonomy and evolution of bacteriochlorophyll a-containing members of the OM60/NOR5 clade of marine gammaproteobacteria: description of Luminiphilus syltensis gen. nov., sp. nov., reclassification of Haliea rubra as Pseudohaliea rubra gen. nov., comb. nov., and emendation of Chromatocurvus halotolerans.</title>
        <authorList>
            <person name="Spring S."/>
            <person name="Riedel T."/>
            <person name="Sproer C."/>
            <person name="Yan S."/>
            <person name="Harder J."/>
            <person name="Fuchs B.M."/>
        </authorList>
    </citation>
    <scope>NUCLEOTIDE SEQUENCE [LARGE SCALE GENOMIC DNA]</scope>
    <source>
        <strain evidence="2">NOR51-B</strain>
    </source>
</reference>
<dbReference type="InterPro" id="IPR006175">
    <property type="entry name" value="YjgF/YER057c/UK114"/>
</dbReference>
<dbReference type="Gene3D" id="3.30.1330.40">
    <property type="entry name" value="RutC-like"/>
    <property type="match status" value="1"/>
</dbReference>